<comment type="similarity">
    <text evidence="2">Belongs to the complex I 20 kDa subunit family.</text>
</comment>
<evidence type="ECO:0000256" key="3">
    <source>
        <dbReference type="ARBA" id="ARBA00022485"/>
    </source>
</evidence>
<dbReference type="GeneID" id="16025787"/>
<evidence type="ECO:0000313" key="9">
    <source>
        <dbReference type="Proteomes" id="UP000192050"/>
    </source>
</evidence>
<evidence type="ECO:0000256" key="4">
    <source>
        <dbReference type="ARBA" id="ARBA00022723"/>
    </source>
</evidence>
<feature type="domain" description="NADH:ubiquinone oxidoreductase-like 20kDa subunit" evidence="7">
    <location>
        <begin position="92"/>
        <end position="194"/>
    </location>
</feature>
<keyword evidence="6" id="KW-0411">Iron-sulfur</keyword>
<dbReference type="PANTHER" id="PTHR42989:SF1">
    <property type="entry name" value="FORMATE HYDROGENLYASE SUBUNIT 7-RELATED"/>
    <property type="match status" value="1"/>
</dbReference>
<dbReference type="EMBL" id="CP015363">
    <property type="protein sequence ID" value="ARD84492.1"/>
    <property type="molecule type" value="Genomic_DNA"/>
</dbReference>
<dbReference type="GO" id="GO:0046872">
    <property type="term" value="F:metal ion binding"/>
    <property type="evidence" value="ECO:0007669"/>
    <property type="project" value="UniProtKB-KW"/>
</dbReference>
<keyword evidence="3" id="KW-0004">4Fe-4S</keyword>
<evidence type="ECO:0000256" key="6">
    <source>
        <dbReference type="ARBA" id="ARBA00023014"/>
    </source>
</evidence>
<keyword evidence="4" id="KW-0479">Metal-binding</keyword>
<sequence>MNWFLKGVKNRIKTEELEGYRVEQPSFLDGKSDYDCPTDALENGKWDMNRCIFCRECDLKPTGKQTTFTVNRETPHIFEKSLYLYPIDSGTCGACNVEFTTLFSPQYDTNRFKIFMSNTPRHADALVVMGVYTDGMEAVLKEAYDAMPSPKIVIGIGACALSGGIIGSRAMDKYDIEVAGCPPTPASIINAIIKARGKR</sequence>
<reference evidence="8 9" key="1">
    <citation type="submission" date="2011-10" db="EMBL/GenBank/DDBJ databases">
        <title>Metabolic and evolutionary patterns in the extreme acidophile Ferroplasma acidiphilum.</title>
        <authorList>
            <person name="Golyshina O.V."/>
            <person name="Kozyavkin S.A."/>
            <person name="Tatusov R.L."/>
            <person name="Slesarev A.I."/>
            <person name="Golyshin P.N."/>
        </authorList>
    </citation>
    <scope>NUCLEOTIDE SEQUENCE [LARGE SCALE GENOMIC DNA]</scope>
    <source>
        <strain evidence="9">Y</strain>
    </source>
</reference>
<evidence type="ECO:0000256" key="1">
    <source>
        <dbReference type="ARBA" id="ARBA00001966"/>
    </source>
</evidence>
<dbReference type="GeneID" id="31676084"/>
<evidence type="ECO:0000259" key="7">
    <source>
        <dbReference type="Pfam" id="PF01058"/>
    </source>
</evidence>
<dbReference type="KEGG" id="fai:FAD_0580"/>
<dbReference type="RefSeq" id="WP_009887637.1">
    <property type="nucleotide sequence ID" value="NZ_CP015363.1"/>
</dbReference>
<dbReference type="Proteomes" id="UP000192050">
    <property type="component" value="Chromosome"/>
</dbReference>
<dbReference type="InterPro" id="IPR006137">
    <property type="entry name" value="NADH_UbQ_OxRdtase-like_20kDa"/>
</dbReference>
<organism evidence="8 9">
    <name type="scientific">Ferroplasma acidiphilum</name>
    <dbReference type="NCBI Taxonomy" id="74969"/>
    <lineage>
        <taxon>Archaea</taxon>
        <taxon>Methanobacteriati</taxon>
        <taxon>Thermoplasmatota</taxon>
        <taxon>Thermoplasmata</taxon>
        <taxon>Thermoplasmatales</taxon>
        <taxon>Ferroplasmaceae</taxon>
        <taxon>Ferroplasma</taxon>
    </lineage>
</organism>
<comment type="cofactor">
    <cofactor evidence="1">
        <name>[4Fe-4S] cluster</name>
        <dbReference type="ChEBI" id="CHEBI:49883"/>
    </cofactor>
</comment>
<proteinExistence type="inferred from homology"/>
<dbReference type="Pfam" id="PF01058">
    <property type="entry name" value="Oxidored_q6"/>
    <property type="match status" value="1"/>
</dbReference>
<dbReference type="STRING" id="74969.FAD_0580"/>
<dbReference type="GO" id="GO:0051539">
    <property type="term" value="F:4 iron, 4 sulfur cluster binding"/>
    <property type="evidence" value="ECO:0007669"/>
    <property type="project" value="UniProtKB-KW"/>
</dbReference>
<gene>
    <name evidence="8" type="ORF">FAD_0580</name>
</gene>
<evidence type="ECO:0000256" key="2">
    <source>
        <dbReference type="ARBA" id="ARBA00009173"/>
    </source>
</evidence>
<dbReference type="Gene3D" id="3.40.50.12280">
    <property type="match status" value="1"/>
</dbReference>
<accession>A0A1V0N2W3</accession>
<dbReference type="InterPro" id="IPR052375">
    <property type="entry name" value="Complex_I_20kDa-like"/>
</dbReference>
<protein>
    <submittedName>
        <fullName evidence="8">Ni,Fe-hydrogenase III small subunit</fullName>
    </submittedName>
</protein>
<dbReference type="OrthoDB" id="5740at2157"/>
<keyword evidence="5" id="KW-0408">Iron</keyword>
<evidence type="ECO:0000256" key="5">
    <source>
        <dbReference type="ARBA" id="ARBA00023004"/>
    </source>
</evidence>
<dbReference type="SUPFAM" id="SSF56770">
    <property type="entry name" value="HydA/Nqo6-like"/>
    <property type="match status" value="1"/>
</dbReference>
<name>A0A1V0N2W3_9ARCH</name>
<dbReference type="AlphaFoldDB" id="A0A1V0N2W3"/>
<dbReference type="PANTHER" id="PTHR42989">
    <property type="entry name" value="HYDROGENASE-4 COMPONENT I"/>
    <property type="match status" value="1"/>
</dbReference>
<keyword evidence="9" id="KW-1185">Reference proteome</keyword>
<evidence type="ECO:0000313" key="8">
    <source>
        <dbReference type="EMBL" id="ARD84492.1"/>
    </source>
</evidence>